<evidence type="ECO:0000313" key="2">
    <source>
        <dbReference type="EMBL" id="RUR67503.1"/>
    </source>
</evidence>
<dbReference type="AlphaFoldDB" id="A0A3S0XR78"/>
<dbReference type="PANTHER" id="PTHR34980:SF3">
    <property type="entry name" value="BLR8105 PROTEIN"/>
    <property type="match status" value="1"/>
</dbReference>
<dbReference type="InterPro" id="IPR008523">
    <property type="entry name" value="DUF805"/>
</dbReference>
<gene>
    <name evidence="2" type="ORF">EJP67_10560</name>
</gene>
<feature type="transmembrane region" description="Helical" evidence="1">
    <location>
        <begin position="150"/>
        <end position="170"/>
    </location>
</feature>
<reference evidence="2 3" key="1">
    <citation type="submission" date="2018-12" db="EMBL/GenBank/DDBJ databases">
        <title>The genome sequences of Variovorax guangxiensis DSM 27352.</title>
        <authorList>
            <person name="Gao J."/>
            <person name="Sun J."/>
        </authorList>
    </citation>
    <scope>NUCLEOTIDE SEQUENCE [LARGE SCALE GENOMIC DNA]</scope>
    <source>
        <strain evidence="2 3">DSM 27352</strain>
    </source>
</reference>
<keyword evidence="1" id="KW-0472">Membrane</keyword>
<organism evidence="2 3">
    <name type="scientific">Variovorax guangxiensis</name>
    <dbReference type="NCBI Taxonomy" id="1775474"/>
    <lineage>
        <taxon>Bacteria</taxon>
        <taxon>Pseudomonadati</taxon>
        <taxon>Pseudomonadota</taxon>
        <taxon>Betaproteobacteria</taxon>
        <taxon>Burkholderiales</taxon>
        <taxon>Comamonadaceae</taxon>
        <taxon>Variovorax</taxon>
    </lineage>
</organism>
<dbReference type="PANTHER" id="PTHR34980">
    <property type="entry name" value="INNER MEMBRANE PROTEIN-RELATED-RELATED"/>
    <property type="match status" value="1"/>
</dbReference>
<evidence type="ECO:0000256" key="1">
    <source>
        <dbReference type="SAM" id="Phobius"/>
    </source>
</evidence>
<comment type="caution">
    <text evidence="2">The sequence shown here is derived from an EMBL/GenBank/DDBJ whole genome shotgun (WGS) entry which is preliminary data.</text>
</comment>
<proteinExistence type="predicted"/>
<protein>
    <submittedName>
        <fullName evidence="2">DUF805 domain-containing protein</fullName>
    </submittedName>
</protein>
<dbReference type="EMBL" id="RXFT01000003">
    <property type="protein sequence ID" value="RUR67503.1"/>
    <property type="molecule type" value="Genomic_DNA"/>
</dbReference>
<dbReference type="Proteomes" id="UP000281118">
    <property type="component" value="Unassembled WGS sequence"/>
</dbReference>
<name>A0A3S0XR78_9BURK</name>
<sequence length="171" mass="18255">MKKTTSPNPYAAPSVPVDDVYEDRMGVRSATLWSTKGRIGRLRFLAYVFYSCLLCGVGAVGIVSTGVLGVFLGAPSLASPIGIAISTGLALVPWSIFYALVAMRRAHDMDWPGWTLLLTLIPFVGLLWIFKGGTEGHNRFGAPPPPNGSGVLIGVWLMPVIVLVIAMLAAR</sequence>
<keyword evidence="1" id="KW-0812">Transmembrane</keyword>
<evidence type="ECO:0000313" key="3">
    <source>
        <dbReference type="Proteomes" id="UP000281118"/>
    </source>
</evidence>
<feature type="transmembrane region" description="Helical" evidence="1">
    <location>
        <begin position="113"/>
        <end position="130"/>
    </location>
</feature>
<accession>A0A3S0XR78</accession>
<dbReference type="Pfam" id="PF05656">
    <property type="entry name" value="DUF805"/>
    <property type="match status" value="1"/>
</dbReference>
<feature type="transmembrane region" description="Helical" evidence="1">
    <location>
        <begin position="77"/>
        <end position="101"/>
    </location>
</feature>
<dbReference type="OrthoDB" id="9812349at2"/>
<dbReference type="GO" id="GO:0005886">
    <property type="term" value="C:plasma membrane"/>
    <property type="evidence" value="ECO:0007669"/>
    <property type="project" value="TreeGrafter"/>
</dbReference>
<feature type="transmembrane region" description="Helical" evidence="1">
    <location>
        <begin position="44"/>
        <end position="71"/>
    </location>
</feature>
<keyword evidence="1" id="KW-1133">Transmembrane helix</keyword>
<dbReference type="RefSeq" id="WP_126021645.1">
    <property type="nucleotide sequence ID" value="NZ_RXFT01000003.1"/>
</dbReference>